<protein>
    <submittedName>
        <fullName evidence="2">Uncharacterized protein</fullName>
    </submittedName>
</protein>
<dbReference type="AlphaFoldDB" id="A0AAP4BNS6"/>
<accession>A0AAP4BNS6</accession>
<evidence type="ECO:0000313" key="2">
    <source>
        <dbReference type="EMBL" id="MDK4306082.1"/>
    </source>
</evidence>
<gene>
    <name evidence="2" type="ORF">QPX42_00700</name>
</gene>
<evidence type="ECO:0000256" key="1">
    <source>
        <dbReference type="SAM" id="Phobius"/>
    </source>
</evidence>
<feature type="transmembrane region" description="Helical" evidence="1">
    <location>
        <begin position="33"/>
        <end position="54"/>
    </location>
</feature>
<evidence type="ECO:0000313" key="3">
    <source>
        <dbReference type="Proteomes" id="UP001224412"/>
    </source>
</evidence>
<dbReference type="EMBL" id="JASNVH010000001">
    <property type="protein sequence ID" value="MDK4306082.1"/>
    <property type="molecule type" value="Genomic_DNA"/>
</dbReference>
<keyword evidence="1" id="KW-1133">Transmembrane helix</keyword>
<feature type="transmembrane region" description="Helical" evidence="1">
    <location>
        <begin position="144"/>
        <end position="164"/>
    </location>
</feature>
<dbReference type="Proteomes" id="UP001224412">
    <property type="component" value="Unassembled WGS sequence"/>
</dbReference>
<dbReference type="RefSeq" id="WP_284588666.1">
    <property type="nucleotide sequence ID" value="NZ_JASNUC010000001.1"/>
</dbReference>
<name>A0AAP4BNS6_9CORY</name>
<sequence length="271" mass="29782">MKTVFRTLLALGVISEIAVVTLSATLPSLSGRWVLAPISVIVVAFLLLFAGMAMDRRKKGSWSVSLSETAERFGVPRLALALLVSEISSLWSLTKIFTRPASPAGADAHPGYKNLRTVVTLIVALVIVEIIVIHLAVPSQFWRILLLVLSIYALLLLIGFYTSIKVNPHLLTPRGLKIRRGHRFVCEIPWENLARAQKAGPGQGGDIIINEDGEVRLPVLSEVNVRLEMEPPVSAEDLHKGRVDVTAVEIYCDDKNSFLDSVAEAWQSRTM</sequence>
<keyword evidence="1" id="KW-0812">Transmembrane</keyword>
<reference evidence="2" key="1">
    <citation type="submission" date="2023-05" db="EMBL/GenBank/DDBJ databases">
        <title>Metabolic capabilities are highly conserved among human nasal-associated Corynebacterium species in pangenomic analyses.</title>
        <authorList>
            <person name="Tran T.H."/>
            <person name="Roberts A.Q."/>
            <person name="Escapa I.F."/>
            <person name="Gao W."/>
            <person name="Conlan S."/>
            <person name="Kong H."/>
            <person name="Segre J.A."/>
            <person name="Kelly M.S."/>
            <person name="Lemon K.P."/>
        </authorList>
    </citation>
    <scope>NUCLEOTIDE SEQUENCE</scope>
    <source>
        <strain evidence="2">KPL2773</strain>
    </source>
</reference>
<organism evidence="2 3">
    <name type="scientific">Corynebacterium pseudodiphtheriticum</name>
    <dbReference type="NCBI Taxonomy" id="37637"/>
    <lineage>
        <taxon>Bacteria</taxon>
        <taxon>Bacillati</taxon>
        <taxon>Actinomycetota</taxon>
        <taxon>Actinomycetes</taxon>
        <taxon>Mycobacteriales</taxon>
        <taxon>Corynebacteriaceae</taxon>
        <taxon>Corynebacterium</taxon>
    </lineage>
</organism>
<keyword evidence="1" id="KW-0472">Membrane</keyword>
<feature type="transmembrane region" description="Helical" evidence="1">
    <location>
        <begin position="117"/>
        <end position="137"/>
    </location>
</feature>
<comment type="caution">
    <text evidence="2">The sequence shown here is derived from an EMBL/GenBank/DDBJ whole genome shotgun (WGS) entry which is preliminary data.</text>
</comment>
<proteinExistence type="predicted"/>